<protein>
    <submittedName>
        <fullName evidence="11">Outer membrane protein</fullName>
    </submittedName>
</protein>
<dbReference type="EMBL" id="JAATJE010000001">
    <property type="protein sequence ID" value="NJC32748.1"/>
    <property type="molecule type" value="Genomic_DNA"/>
</dbReference>
<evidence type="ECO:0000313" key="12">
    <source>
        <dbReference type="Proteomes" id="UP000734218"/>
    </source>
</evidence>
<dbReference type="Gene3D" id="1.20.1600.10">
    <property type="entry name" value="Outer membrane efflux proteins (OEP)"/>
    <property type="match status" value="1"/>
</dbReference>
<dbReference type="InterPro" id="IPR003423">
    <property type="entry name" value="OMP_efflux"/>
</dbReference>
<feature type="chain" id="PRO_5046717931" evidence="10">
    <location>
        <begin position="24"/>
        <end position="484"/>
    </location>
</feature>
<keyword evidence="3" id="KW-0813">Transport</keyword>
<evidence type="ECO:0000256" key="4">
    <source>
        <dbReference type="ARBA" id="ARBA00022452"/>
    </source>
</evidence>
<keyword evidence="5" id="KW-0812">Transmembrane</keyword>
<evidence type="ECO:0000256" key="2">
    <source>
        <dbReference type="ARBA" id="ARBA00007613"/>
    </source>
</evidence>
<name>A0ABX0XHD7_9SPHN</name>
<keyword evidence="6" id="KW-0472">Membrane</keyword>
<keyword evidence="4" id="KW-1134">Transmembrane beta strand</keyword>
<organism evidence="11 12">
    <name type="scientific">Sphingomonas jejuensis</name>
    <dbReference type="NCBI Taxonomy" id="904715"/>
    <lineage>
        <taxon>Bacteria</taxon>
        <taxon>Pseudomonadati</taxon>
        <taxon>Pseudomonadota</taxon>
        <taxon>Alphaproteobacteria</taxon>
        <taxon>Sphingomonadales</taxon>
        <taxon>Sphingomonadaceae</taxon>
        <taxon>Sphingomonas</taxon>
    </lineage>
</organism>
<feature type="coiled-coil region" evidence="8">
    <location>
        <begin position="179"/>
        <end position="206"/>
    </location>
</feature>
<evidence type="ECO:0000256" key="9">
    <source>
        <dbReference type="SAM" id="MobiDB-lite"/>
    </source>
</evidence>
<dbReference type="PANTHER" id="PTHR30026:SF22">
    <property type="entry name" value="OUTER MEMBRANE EFFLUX PROTEIN"/>
    <property type="match status" value="1"/>
</dbReference>
<dbReference type="SUPFAM" id="SSF56954">
    <property type="entry name" value="Outer membrane efflux proteins (OEP)"/>
    <property type="match status" value="1"/>
</dbReference>
<dbReference type="RefSeq" id="WP_167952141.1">
    <property type="nucleotide sequence ID" value="NZ_JAATJE010000001.1"/>
</dbReference>
<feature type="region of interest" description="Disordered" evidence="9">
    <location>
        <begin position="459"/>
        <end position="484"/>
    </location>
</feature>
<sequence>MRLGGRIILLAGASLLAVAPARADTLREALAAAYERNPTLTGARAQLRATDENVPISRAAGLPTLGATGQYDENVIQASSNFNAPLRSGFAGGQLSVPLYLGGQVRNNIRAAERRVDAGAAQLRGTEASVFSQVVAAYNDVIRDQAIVALNRENVNVLQVNLRATNDRFEVGDLTRTDIAQSQSRLALAEADLRSAEAQLISSRERYIQLVGDTPDALEPPPQLGNLPSDPDAAVTVAIENNPDLEAVARELEATGFDVRAARALRGPRLSAVGTVGYTNFLGSLRANAIGVPIDQGQLTAGVGLQGTLPLFQGGLPAARVRQAQARQSATIERGIEIERSVIAQTRAAFASWQASLRAIQSSQVAVDASTLSLEGVRAENSVGNRTIIEILNAQQELLIAQVNLVSARRNAYVAAFTLLAAMGRAEARDLGLDGGTLYDPAVNRARVRNRIWDYDEDETPTAVSTRTVDTPAQNPETVPLPQP</sequence>
<comment type="similarity">
    <text evidence="2">Belongs to the outer membrane factor (OMF) (TC 1.B.17) family.</text>
</comment>
<feature type="compositionally biased region" description="Polar residues" evidence="9">
    <location>
        <begin position="462"/>
        <end position="477"/>
    </location>
</feature>
<evidence type="ECO:0000256" key="7">
    <source>
        <dbReference type="ARBA" id="ARBA00023237"/>
    </source>
</evidence>
<keyword evidence="12" id="KW-1185">Reference proteome</keyword>
<accession>A0ABX0XHD7</accession>
<keyword evidence="7" id="KW-0998">Cell outer membrane</keyword>
<reference evidence="11 12" key="1">
    <citation type="submission" date="2020-03" db="EMBL/GenBank/DDBJ databases">
        <title>Genomic Encyclopedia of Type Strains, Phase IV (KMG-IV): sequencing the most valuable type-strain genomes for metagenomic binning, comparative biology and taxonomic classification.</title>
        <authorList>
            <person name="Goeker M."/>
        </authorList>
    </citation>
    <scope>NUCLEOTIDE SEQUENCE [LARGE SCALE GENOMIC DNA]</scope>
    <source>
        <strain evidence="11 12">DSM 27651</strain>
    </source>
</reference>
<dbReference type="NCBIfam" id="TIGR01844">
    <property type="entry name" value="type_I_sec_TolC"/>
    <property type="match status" value="1"/>
</dbReference>
<dbReference type="Pfam" id="PF02321">
    <property type="entry name" value="OEP"/>
    <property type="match status" value="2"/>
</dbReference>
<evidence type="ECO:0000256" key="3">
    <source>
        <dbReference type="ARBA" id="ARBA00022448"/>
    </source>
</evidence>
<evidence type="ECO:0000256" key="6">
    <source>
        <dbReference type="ARBA" id="ARBA00023136"/>
    </source>
</evidence>
<evidence type="ECO:0000256" key="5">
    <source>
        <dbReference type="ARBA" id="ARBA00022692"/>
    </source>
</evidence>
<dbReference type="InterPro" id="IPR051906">
    <property type="entry name" value="TolC-like"/>
</dbReference>
<keyword evidence="10" id="KW-0732">Signal</keyword>
<dbReference type="Proteomes" id="UP000734218">
    <property type="component" value="Unassembled WGS sequence"/>
</dbReference>
<evidence type="ECO:0000256" key="10">
    <source>
        <dbReference type="SAM" id="SignalP"/>
    </source>
</evidence>
<comment type="caution">
    <text evidence="11">The sequence shown here is derived from an EMBL/GenBank/DDBJ whole genome shotgun (WGS) entry which is preliminary data.</text>
</comment>
<keyword evidence="8" id="KW-0175">Coiled coil</keyword>
<evidence type="ECO:0000256" key="1">
    <source>
        <dbReference type="ARBA" id="ARBA00004442"/>
    </source>
</evidence>
<feature type="signal peptide" evidence="10">
    <location>
        <begin position="1"/>
        <end position="23"/>
    </location>
</feature>
<dbReference type="InterPro" id="IPR010130">
    <property type="entry name" value="T1SS_OMP_TolC"/>
</dbReference>
<dbReference type="PANTHER" id="PTHR30026">
    <property type="entry name" value="OUTER MEMBRANE PROTEIN TOLC"/>
    <property type="match status" value="1"/>
</dbReference>
<gene>
    <name evidence="11" type="ORF">GGR88_000222</name>
</gene>
<evidence type="ECO:0000313" key="11">
    <source>
        <dbReference type="EMBL" id="NJC32748.1"/>
    </source>
</evidence>
<proteinExistence type="inferred from homology"/>
<evidence type="ECO:0000256" key="8">
    <source>
        <dbReference type="SAM" id="Coils"/>
    </source>
</evidence>
<comment type="subcellular location">
    <subcellularLocation>
        <location evidence="1">Cell outer membrane</location>
    </subcellularLocation>
</comment>